<dbReference type="GO" id="GO:0005524">
    <property type="term" value="F:ATP binding"/>
    <property type="evidence" value="ECO:0007669"/>
    <property type="project" value="UniProtKB-KW"/>
</dbReference>
<dbReference type="InterPro" id="IPR035966">
    <property type="entry name" value="PKF_sf"/>
</dbReference>
<evidence type="ECO:0000256" key="13">
    <source>
        <dbReference type="ARBA" id="ARBA00023152"/>
    </source>
</evidence>
<dbReference type="GO" id="GO:0048029">
    <property type="term" value="F:monosaccharide binding"/>
    <property type="evidence" value="ECO:0007669"/>
    <property type="project" value="TreeGrafter"/>
</dbReference>
<organism evidence="16">
    <name type="scientific">Oppiella nova</name>
    <dbReference type="NCBI Taxonomy" id="334625"/>
    <lineage>
        <taxon>Eukaryota</taxon>
        <taxon>Metazoa</taxon>
        <taxon>Ecdysozoa</taxon>
        <taxon>Arthropoda</taxon>
        <taxon>Chelicerata</taxon>
        <taxon>Arachnida</taxon>
        <taxon>Acari</taxon>
        <taxon>Acariformes</taxon>
        <taxon>Sarcoptiformes</taxon>
        <taxon>Oribatida</taxon>
        <taxon>Brachypylina</taxon>
        <taxon>Oppioidea</taxon>
        <taxon>Oppiidae</taxon>
        <taxon>Oppiella</taxon>
    </lineage>
</organism>
<accession>A0A7R9QJP8</accession>
<dbReference type="GO" id="GO:0046872">
    <property type="term" value="F:metal ion binding"/>
    <property type="evidence" value="ECO:0007669"/>
    <property type="project" value="UniProtKB-KW"/>
</dbReference>
<comment type="catalytic activity">
    <reaction evidence="14">
        <text>beta-D-fructose 6-phosphate + ATP = beta-D-fructose 1,6-bisphosphate + ADP + H(+)</text>
        <dbReference type="Rhea" id="RHEA:16109"/>
        <dbReference type="ChEBI" id="CHEBI:15378"/>
        <dbReference type="ChEBI" id="CHEBI:30616"/>
        <dbReference type="ChEBI" id="CHEBI:32966"/>
        <dbReference type="ChEBI" id="CHEBI:57634"/>
        <dbReference type="ChEBI" id="CHEBI:456216"/>
        <dbReference type="EC" id="2.7.1.11"/>
    </reaction>
</comment>
<protein>
    <recommendedName>
        <fullName evidence="4">6-phosphofructokinase</fullName>
        <ecNumber evidence="4">2.7.1.11</ecNumber>
    </recommendedName>
</protein>
<dbReference type="Proteomes" id="UP000728032">
    <property type="component" value="Unassembled WGS sequence"/>
</dbReference>
<keyword evidence="17" id="KW-1185">Reference proteome</keyword>
<feature type="domain" description="Phosphofructokinase" evidence="15">
    <location>
        <begin position="280"/>
        <end position="569"/>
    </location>
</feature>
<keyword evidence="13" id="KW-0324">Glycolysis</keyword>
<dbReference type="InterPro" id="IPR022953">
    <property type="entry name" value="ATP_PFK"/>
</dbReference>
<name>A0A7R9QJP8_9ACAR</name>
<sequence>MKARNNQLNIIGIVGSIDNDFCQTDITTGADTALHRIVEAVDAIATTATSHQRAMVIEVMGRNCGYLALVSALALEATFTCNHIICDLILANKFFDVYYGCCGDLVFPESPPGNDWPEFLCQKIEIERKNGRRLNIIIVSEGALDLNGKQITAQNVKKIISEKAKRDVRLTILGHIQRGGHTSAYDRILGSRMGATAVEVLKENTQNAESCVLAINGNQISKRPLMETVKQTQSVGVAMDKKEWDKCLELRGKSFVRNFKTFKSIHRIYSGECDKSKGLRFAVIQVGEPSPGMNASVLSFVRHMIIGGHTVFGIRDGFDGLISGNYHEIKWSDVNNWTSQSGALMGTSKVPPDMSEQQLETVAKHFKSFQLKGLLVIGGFRAFQLAIKLIEVRNHFVELKVPVCIIPATIDNNIPGTDFSLGTDSTLNKITNLCTDIAVSLRGTKRRLFIIKIESHFCGYLTVLSAVASGADYCYIFESNFTIDSVKADANNIKTKMLSDDRNRLIIVYMNGKANIKLQTKTIAEIYTEEGNGVFITSFVDLANLQQSISPSPFDRILAIKFGYRCGDWLLNNLQSNNAVVIGIIEKRYTFSNITDLIPQTDFEYYF</sequence>
<reference evidence="16" key="1">
    <citation type="submission" date="2020-11" db="EMBL/GenBank/DDBJ databases">
        <authorList>
            <person name="Tran Van P."/>
        </authorList>
    </citation>
    <scope>NUCLEOTIDE SEQUENCE</scope>
</reference>
<evidence type="ECO:0000256" key="11">
    <source>
        <dbReference type="ARBA" id="ARBA00022840"/>
    </source>
</evidence>
<evidence type="ECO:0000256" key="4">
    <source>
        <dbReference type="ARBA" id="ARBA00012055"/>
    </source>
</evidence>
<keyword evidence="6" id="KW-0021">Allosteric enzyme</keyword>
<dbReference type="SUPFAM" id="SSF53784">
    <property type="entry name" value="Phosphofructokinase"/>
    <property type="match status" value="2"/>
</dbReference>
<dbReference type="EC" id="2.7.1.11" evidence="4"/>
<gene>
    <name evidence="16" type="ORF">ONB1V03_LOCUS6582</name>
</gene>
<dbReference type="PROSITE" id="PS00433">
    <property type="entry name" value="PHOSPHOFRUCTOKINASE"/>
    <property type="match status" value="1"/>
</dbReference>
<comment type="pathway">
    <text evidence="3">Carbohydrate degradation; glycolysis; D-glyceraldehyde 3-phosphate and glycerone phosphate from D-glucose: step 3/4.</text>
</comment>
<dbReference type="GO" id="GO:0061621">
    <property type="term" value="P:canonical glycolysis"/>
    <property type="evidence" value="ECO:0007669"/>
    <property type="project" value="TreeGrafter"/>
</dbReference>
<evidence type="ECO:0000256" key="9">
    <source>
        <dbReference type="ARBA" id="ARBA00022741"/>
    </source>
</evidence>
<keyword evidence="11" id="KW-0067">ATP-binding</keyword>
<comment type="cofactor">
    <cofactor evidence="1">
        <name>Mg(2+)</name>
        <dbReference type="ChEBI" id="CHEBI:18420"/>
    </cofactor>
</comment>
<feature type="domain" description="Phosphofructokinase" evidence="15">
    <location>
        <begin position="108"/>
        <end position="201"/>
    </location>
</feature>
<dbReference type="GO" id="GO:0030388">
    <property type="term" value="P:fructose 1,6-bisphosphate metabolic process"/>
    <property type="evidence" value="ECO:0007669"/>
    <property type="project" value="TreeGrafter"/>
</dbReference>
<evidence type="ECO:0000256" key="1">
    <source>
        <dbReference type="ARBA" id="ARBA00001946"/>
    </source>
</evidence>
<dbReference type="GO" id="GO:0003872">
    <property type="term" value="F:6-phosphofructokinase activity"/>
    <property type="evidence" value="ECO:0007669"/>
    <property type="project" value="UniProtKB-EC"/>
</dbReference>
<evidence type="ECO:0000313" key="17">
    <source>
        <dbReference type="Proteomes" id="UP000728032"/>
    </source>
</evidence>
<evidence type="ECO:0000256" key="2">
    <source>
        <dbReference type="ARBA" id="ARBA00004496"/>
    </source>
</evidence>
<feature type="domain" description="Phosphofructokinase" evidence="15">
    <location>
        <begin position="7"/>
        <end position="79"/>
    </location>
</feature>
<evidence type="ECO:0000259" key="15">
    <source>
        <dbReference type="Pfam" id="PF00365"/>
    </source>
</evidence>
<dbReference type="AlphaFoldDB" id="A0A7R9QJP8"/>
<keyword evidence="8" id="KW-0479">Metal-binding</keyword>
<dbReference type="EMBL" id="CAJPVJ010003001">
    <property type="protein sequence ID" value="CAG2167070.1"/>
    <property type="molecule type" value="Genomic_DNA"/>
</dbReference>
<keyword evidence="10" id="KW-0418">Kinase</keyword>
<dbReference type="GO" id="GO:0006002">
    <property type="term" value="P:fructose 6-phosphate metabolic process"/>
    <property type="evidence" value="ECO:0007669"/>
    <property type="project" value="InterPro"/>
</dbReference>
<dbReference type="GO" id="GO:0042802">
    <property type="term" value="F:identical protein binding"/>
    <property type="evidence" value="ECO:0007669"/>
    <property type="project" value="TreeGrafter"/>
</dbReference>
<evidence type="ECO:0000256" key="6">
    <source>
        <dbReference type="ARBA" id="ARBA00022533"/>
    </source>
</evidence>
<dbReference type="PANTHER" id="PTHR13697">
    <property type="entry name" value="PHOSPHOFRUCTOKINASE"/>
    <property type="match status" value="1"/>
</dbReference>
<keyword evidence="5" id="KW-0963">Cytoplasm</keyword>
<dbReference type="Gene3D" id="3.40.50.460">
    <property type="entry name" value="Phosphofructokinase domain"/>
    <property type="match status" value="2"/>
</dbReference>
<evidence type="ECO:0000256" key="10">
    <source>
        <dbReference type="ARBA" id="ARBA00022777"/>
    </source>
</evidence>
<keyword evidence="12" id="KW-0460">Magnesium</keyword>
<keyword evidence="9" id="KW-0547">Nucleotide-binding</keyword>
<dbReference type="InterPro" id="IPR000023">
    <property type="entry name" value="Phosphofructokinase_dom"/>
</dbReference>
<evidence type="ECO:0000256" key="7">
    <source>
        <dbReference type="ARBA" id="ARBA00022679"/>
    </source>
</evidence>
<evidence type="ECO:0000256" key="5">
    <source>
        <dbReference type="ARBA" id="ARBA00022490"/>
    </source>
</evidence>
<evidence type="ECO:0000256" key="14">
    <source>
        <dbReference type="ARBA" id="ARBA00048070"/>
    </source>
</evidence>
<dbReference type="UniPathway" id="UPA00109">
    <property type="reaction ID" value="UER00182"/>
</dbReference>
<keyword evidence="7" id="KW-0808">Transferase</keyword>
<dbReference type="GO" id="GO:0016208">
    <property type="term" value="F:AMP binding"/>
    <property type="evidence" value="ECO:0007669"/>
    <property type="project" value="TreeGrafter"/>
</dbReference>
<dbReference type="Gene3D" id="3.40.50.450">
    <property type="match status" value="1"/>
</dbReference>
<proteinExistence type="predicted"/>
<dbReference type="GO" id="GO:0005945">
    <property type="term" value="C:6-phosphofructokinase complex"/>
    <property type="evidence" value="ECO:0007669"/>
    <property type="project" value="TreeGrafter"/>
</dbReference>
<dbReference type="GO" id="GO:0070095">
    <property type="term" value="F:fructose-6-phosphate binding"/>
    <property type="evidence" value="ECO:0007669"/>
    <property type="project" value="TreeGrafter"/>
</dbReference>
<dbReference type="InterPro" id="IPR015912">
    <property type="entry name" value="Phosphofructokinase_CS"/>
</dbReference>
<dbReference type="PRINTS" id="PR00476">
    <property type="entry name" value="PHFRCTKINASE"/>
</dbReference>
<evidence type="ECO:0000256" key="8">
    <source>
        <dbReference type="ARBA" id="ARBA00022723"/>
    </source>
</evidence>
<dbReference type="OrthoDB" id="537915at2759"/>
<comment type="subcellular location">
    <subcellularLocation>
        <location evidence="2">Cytoplasm</location>
    </subcellularLocation>
</comment>
<dbReference type="Pfam" id="PF00365">
    <property type="entry name" value="PFK"/>
    <property type="match status" value="3"/>
</dbReference>
<dbReference type="EMBL" id="OC917826">
    <property type="protein sequence ID" value="CAD7648082.1"/>
    <property type="molecule type" value="Genomic_DNA"/>
</dbReference>
<dbReference type="PANTHER" id="PTHR13697:SF4">
    <property type="entry name" value="ATP-DEPENDENT 6-PHOSPHOFRUCTOKINASE"/>
    <property type="match status" value="1"/>
</dbReference>
<evidence type="ECO:0000256" key="12">
    <source>
        <dbReference type="ARBA" id="ARBA00022842"/>
    </source>
</evidence>
<evidence type="ECO:0000256" key="3">
    <source>
        <dbReference type="ARBA" id="ARBA00004679"/>
    </source>
</evidence>
<evidence type="ECO:0000313" key="16">
    <source>
        <dbReference type="EMBL" id="CAD7648082.1"/>
    </source>
</evidence>